<dbReference type="Gene3D" id="3.40.50.300">
    <property type="entry name" value="P-loop containing nucleotide triphosphate hydrolases"/>
    <property type="match status" value="2"/>
</dbReference>
<evidence type="ECO:0000256" key="7">
    <source>
        <dbReference type="ARBA" id="ARBA00023204"/>
    </source>
</evidence>
<evidence type="ECO:0000256" key="1">
    <source>
        <dbReference type="ARBA" id="ARBA00022741"/>
    </source>
</evidence>
<protein>
    <submittedName>
        <fullName evidence="10">ATP-dependent DNA helicase RecG</fullName>
    </submittedName>
</protein>
<dbReference type="OrthoDB" id="9804325at2"/>
<dbReference type="InterPro" id="IPR001650">
    <property type="entry name" value="Helicase_C-like"/>
</dbReference>
<dbReference type="GO" id="GO:0003678">
    <property type="term" value="F:DNA helicase activity"/>
    <property type="evidence" value="ECO:0007669"/>
    <property type="project" value="TreeGrafter"/>
</dbReference>
<keyword evidence="3" id="KW-0378">Hydrolase</keyword>
<accession>A0A1H4C2F0</accession>
<evidence type="ECO:0000256" key="5">
    <source>
        <dbReference type="ARBA" id="ARBA00022840"/>
    </source>
</evidence>
<dbReference type="InterPro" id="IPR011545">
    <property type="entry name" value="DEAD/DEAH_box_helicase_dom"/>
</dbReference>
<evidence type="ECO:0000259" key="9">
    <source>
        <dbReference type="PROSITE" id="PS51194"/>
    </source>
</evidence>
<keyword evidence="7" id="KW-0234">DNA repair</keyword>
<keyword evidence="1" id="KW-0547">Nucleotide-binding</keyword>
<proteinExistence type="predicted"/>
<evidence type="ECO:0000256" key="3">
    <source>
        <dbReference type="ARBA" id="ARBA00022801"/>
    </source>
</evidence>
<dbReference type="AlphaFoldDB" id="A0A1H4C2F0"/>
<dbReference type="InterPro" id="IPR027417">
    <property type="entry name" value="P-loop_NTPase"/>
</dbReference>
<dbReference type="SMART" id="SM00487">
    <property type="entry name" value="DEXDc"/>
    <property type="match status" value="1"/>
</dbReference>
<dbReference type="PROSITE" id="PS51194">
    <property type="entry name" value="HELICASE_CTER"/>
    <property type="match status" value="1"/>
</dbReference>
<organism evidence="10 11">
    <name type="scientific">Bowdeniella nasicola</name>
    <dbReference type="NCBI Taxonomy" id="208480"/>
    <lineage>
        <taxon>Bacteria</taxon>
        <taxon>Bacillati</taxon>
        <taxon>Actinomycetota</taxon>
        <taxon>Actinomycetes</taxon>
        <taxon>Actinomycetales</taxon>
        <taxon>Actinomycetaceae</taxon>
        <taxon>Bowdeniella</taxon>
    </lineage>
</organism>
<gene>
    <name evidence="10" type="ORF">SAMN02910418_01843</name>
</gene>
<feature type="domain" description="Helicase ATP-binding" evidence="8">
    <location>
        <begin position="292"/>
        <end position="464"/>
    </location>
</feature>
<dbReference type="CDD" id="cd17992">
    <property type="entry name" value="DEXHc_RecG"/>
    <property type="match status" value="1"/>
</dbReference>
<dbReference type="Gene3D" id="2.40.50.140">
    <property type="entry name" value="Nucleic acid-binding proteins"/>
    <property type="match status" value="1"/>
</dbReference>
<evidence type="ECO:0000256" key="4">
    <source>
        <dbReference type="ARBA" id="ARBA00022806"/>
    </source>
</evidence>
<dbReference type="SUPFAM" id="SSF50249">
    <property type="entry name" value="Nucleic acid-binding proteins"/>
    <property type="match status" value="1"/>
</dbReference>
<keyword evidence="4 10" id="KW-0347">Helicase</keyword>
<dbReference type="PANTHER" id="PTHR47964">
    <property type="entry name" value="ATP-DEPENDENT DNA HELICASE HOMOLOG RECG, CHLOROPLASTIC"/>
    <property type="match status" value="1"/>
</dbReference>
<dbReference type="PANTHER" id="PTHR47964:SF1">
    <property type="entry name" value="ATP-DEPENDENT DNA HELICASE HOMOLOG RECG, CHLOROPLASTIC"/>
    <property type="match status" value="1"/>
</dbReference>
<evidence type="ECO:0000256" key="2">
    <source>
        <dbReference type="ARBA" id="ARBA00022763"/>
    </source>
</evidence>
<dbReference type="RefSeq" id="WP_092565192.1">
    <property type="nucleotide sequence ID" value="NZ_FNQV01000011.1"/>
</dbReference>
<dbReference type="InterPro" id="IPR047112">
    <property type="entry name" value="RecG/Mfd"/>
</dbReference>
<dbReference type="Pfam" id="PF00270">
    <property type="entry name" value="DEAD"/>
    <property type="match status" value="1"/>
</dbReference>
<sequence>MADIAGRLPYLSQDLARHLGTTSAKKLAKLGLHTVEDLLWYVPFRLQDPGDLTPISGLTPGAQVVLNLEVVDVTTRTTGRPGMTLMKVMATDGSRLIELPYFIRSRRMESFYRSKFRPGVRAFFSGKVREYRGELSLTQPKADFYDEFSDVDALGQEATRIQPVYHASSAISSRAIGKAIQTVLGAADQRDIPDIVPDMVRAQRGMGHLVDALRHAHLVAENADYKRALAELKFTEAFVLQVLLQRRRFIAQRSTTRAWPPSEDGILARFDERLPFALTAGQQRIGEEISHALNGTAPMMRLLQGDVGSGKTIVALRAMLQVVEGGGQAALLAPTEVLAYQHYRTILDLLGELSGSGLLGGEDRVGVALVTGSQKAAERRTSRAEVASGAAGIVVGTHALFSDDVQFANLGFVVVDEQHRFGVEQRDRLRQGPSGPIHVLHMTATPIPRTIALTVFGDLETSTLDELPAGRAAVETYRIPSDNERWVRRMWQRAAEEIAAGGRVYVVCPRIDDDGAAGEDGAEIASDDDEAPRALAAVTKVATQLAEDPALQGIGIGQLHGRMSAEDKDRAMADFASGRTPLLVSTTVIEVGVDVPDATVMIILDADRFGLAQLHQLRGRIGRGSKPGVCFIVDQAREGQGIDRLSEFTATTDGFALAEIDLATRREGDVLGRIQTGGRSGLRVLSAIKDRRIIEDARDAAAHTLAGDPDLSEHRALLWAVMNLADEGEYLERT</sequence>
<feature type="domain" description="Helicase C-terminal" evidence="9">
    <location>
        <begin position="482"/>
        <end position="663"/>
    </location>
</feature>
<evidence type="ECO:0000259" key="8">
    <source>
        <dbReference type="PROSITE" id="PS51192"/>
    </source>
</evidence>
<dbReference type="Pfam" id="PF17191">
    <property type="entry name" value="RecG_wedge"/>
    <property type="match status" value="1"/>
</dbReference>
<keyword evidence="11" id="KW-1185">Reference proteome</keyword>
<dbReference type="SUPFAM" id="SSF52540">
    <property type="entry name" value="P-loop containing nucleoside triphosphate hydrolases"/>
    <property type="match status" value="2"/>
</dbReference>
<dbReference type="GO" id="GO:0005524">
    <property type="term" value="F:ATP binding"/>
    <property type="evidence" value="ECO:0007669"/>
    <property type="project" value="UniProtKB-KW"/>
</dbReference>
<reference evidence="11" key="1">
    <citation type="submission" date="2016-10" db="EMBL/GenBank/DDBJ databases">
        <authorList>
            <person name="Varghese N."/>
            <person name="Submissions S."/>
        </authorList>
    </citation>
    <scope>NUCLEOTIDE SEQUENCE [LARGE SCALE GENOMIC DNA]</scope>
    <source>
        <strain evidence="11">KPR-1</strain>
    </source>
</reference>
<dbReference type="PROSITE" id="PS51192">
    <property type="entry name" value="HELICASE_ATP_BIND_1"/>
    <property type="match status" value="1"/>
</dbReference>
<dbReference type="GO" id="GO:0006281">
    <property type="term" value="P:DNA repair"/>
    <property type="evidence" value="ECO:0007669"/>
    <property type="project" value="UniProtKB-KW"/>
</dbReference>
<keyword evidence="2" id="KW-0227">DNA damage</keyword>
<name>A0A1H4C2F0_9ACTO</name>
<dbReference type="Proteomes" id="UP000199288">
    <property type="component" value="Unassembled WGS sequence"/>
</dbReference>
<dbReference type="InterPro" id="IPR014001">
    <property type="entry name" value="Helicase_ATP-bd"/>
</dbReference>
<evidence type="ECO:0000313" key="10">
    <source>
        <dbReference type="EMBL" id="SEA54510.1"/>
    </source>
</evidence>
<dbReference type="CDD" id="cd04488">
    <property type="entry name" value="RecG_wedge_OBF"/>
    <property type="match status" value="1"/>
</dbReference>
<dbReference type="Pfam" id="PF00271">
    <property type="entry name" value="Helicase_C"/>
    <property type="match status" value="1"/>
</dbReference>
<dbReference type="EMBL" id="FNQV01000011">
    <property type="protein sequence ID" value="SEA54510.1"/>
    <property type="molecule type" value="Genomic_DNA"/>
</dbReference>
<evidence type="ECO:0000256" key="6">
    <source>
        <dbReference type="ARBA" id="ARBA00023125"/>
    </source>
</evidence>
<dbReference type="SMART" id="SM00490">
    <property type="entry name" value="HELICc"/>
    <property type="match status" value="1"/>
</dbReference>
<dbReference type="InterPro" id="IPR012340">
    <property type="entry name" value="NA-bd_OB-fold"/>
</dbReference>
<dbReference type="GO" id="GO:0003677">
    <property type="term" value="F:DNA binding"/>
    <property type="evidence" value="ECO:0007669"/>
    <property type="project" value="UniProtKB-KW"/>
</dbReference>
<keyword evidence="6" id="KW-0238">DNA-binding</keyword>
<dbReference type="InterPro" id="IPR033454">
    <property type="entry name" value="RecG_wedge"/>
</dbReference>
<dbReference type="GO" id="GO:0016787">
    <property type="term" value="F:hydrolase activity"/>
    <property type="evidence" value="ECO:0007669"/>
    <property type="project" value="UniProtKB-KW"/>
</dbReference>
<keyword evidence="5" id="KW-0067">ATP-binding</keyword>
<evidence type="ECO:0000313" key="11">
    <source>
        <dbReference type="Proteomes" id="UP000199288"/>
    </source>
</evidence>